<evidence type="ECO:0000256" key="3">
    <source>
        <dbReference type="ARBA" id="ARBA00019439"/>
    </source>
</evidence>
<keyword evidence="5 13" id="KW-1003">Cell membrane</keyword>
<dbReference type="InterPro" id="IPR002523">
    <property type="entry name" value="MgTranspt_CorA/ZnTranspt_ZntB"/>
</dbReference>
<sequence>MIRSFYIQDNELHWEKNPTKFLPDGDKQIIWVDLQSPSAEEMKHVEKHFGIEFFTAQEAAEIESSSRYFEDSSGFEANSAFVVYESASYTTRQISFILKDDLLFTLRRADLKSFAETVRKIKTFKKGTTTKAIQIWILLLETQIDYDADFIEYLTRTTNTVSKKLVKEKSIQEENLLRITELQENTILIRESIVDKQRLVSSMLKSFQVEEPEKERLRIIIKDINSLLQHTQFSFERLEYLQNTFLGLVNIEQNQVIKIFTVVTVVFMPPTLIASIYGMNFKYMPELNWWAGYPLALALMVFSSLAFLWYFKRKKWL</sequence>
<keyword evidence="6" id="KW-0997">Cell inner membrane</keyword>
<protein>
    <recommendedName>
        <fullName evidence="3 13">Magnesium transport protein CorA</fullName>
    </recommendedName>
</protein>
<evidence type="ECO:0000313" key="15">
    <source>
        <dbReference type="Proteomes" id="UP000240357"/>
    </source>
</evidence>
<keyword evidence="11 13" id="KW-0472">Membrane</keyword>
<dbReference type="Pfam" id="PF01544">
    <property type="entry name" value="CorA"/>
    <property type="match status" value="1"/>
</dbReference>
<comment type="function">
    <text evidence="13">Mediates influx of magnesium ions.</text>
</comment>
<proteinExistence type="inferred from homology"/>
<evidence type="ECO:0000256" key="6">
    <source>
        <dbReference type="ARBA" id="ARBA00022519"/>
    </source>
</evidence>
<dbReference type="InterPro" id="IPR050829">
    <property type="entry name" value="CorA_MIT"/>
</dbReference>
<evidence type="ECO:0000256" key="8">
    <source>
        <dbReference type="ARBA" id="ARBA00022842"/>
    </source>
</evidence>
<dbReference type="OrthoDB" id="9803416at2"/>
<dbReference type="Proteomes" id="UP000240357">
    <property type="component" value="Unassembled WGS sequence"/>
</dbReference>
<dbReference type="InterPro" id="IPR004488">
    <property type="entry name" value="Mg/Co-transport_prot_CorA"/>
</dbReference>
<dbReference type="EMBL" id="PYFT01000001">
    <property type="protein sequence ID" value="PSR55836.1"/>
    <property type="molecule type" value="Genomic_DNA"/>
</dbReference>
<comment type="subcellular location">
    <subcellularLocation>
        <location evidence="1">Cell inner membrane</location>
        <topology evidence="1">Multi-pass membrane protein</topology>
    </subcellularLocation>
    <subcellularLocation>
        <location evidence="13">Membrane</location>
        <topology evidence="13">Multi-pass membrane protein</topology>
    </subcellularLocation>
</comment>
<keyword evidence="9 13" id="KW-1133">Transmembrane helix</keyword>
<name>A0A2T2YJZ5_9BACT</name>
<organism evidence="14 15">
    <name type="scientific">Adhaeribacter arboris</name>
    <dbReference type="NCBI Taxonomy" id="2072846"/>
    <lineage>
        <taxon>Bacteria</taxon>
        <taxon>Pseudomonadati</taxon>
        <taxon>Bacteroidota</taxon>
        <taxon>Cytophagia</taxon>
        <taxon>Cytophagales</taxon>
        <taxon>Hymenobacteraceae</taxon>
        <taxon>Adhaeribacter</taxon>
    </lineage>
</organism>
<dbReference type="InterPro" id="IPR045863">
    <property type="entry name" value="CorA_TM1_TM2"/>
</dbReference>
<comment type="similarity">
    <text evidence="2 13">Belongs to the CorA metal ion transporter (MIT) (TC 1.A.35) family.</text>
</comment>
<evidence type="ECO:0000256" key="1">
    <source>
        <dbReference type="ARBA" id="ARBA00004429"/>
    </source>
</evidence>
<keyword evidence="7 13" id="KW-0812">Transmembrane</keyword>
<evidence type="ECO:0000256" key="4">
    <source>
        <dbReference type="ARBA" id="ARBA00022448"/>
    </source>
</evidence>
<gene>
    <name evidence="13 14" type="primary">corA</name>
    <name evidence="14" type="ORF">AHMF7605_21200</name>
</gene>
<dbReference type="GO" id="GO:0015087">
    <property type="term" value="F:cobalt ion transmembrane transporter activity"/>
    <property type="evidence" value="ECO:0007669"/>
    <property type="project" value="UniProtKB-UniRule"/>
</dbReference>
<evidence type="ECO:0000256" key="10">
    <source>
        <dbReference type="ARBA" id="ARBA00023065"/>
    </source>
</evidence>
<dbReference type="PANTHER" id="PTHR47685:SF1">
    <property type="entry name" value="MAGNESIUM TRANSPORT PROTEIN CORA"/>
    <property type="match status" value="1"/>
</dbReference>
<dbReference type="FunFam" id="1.20.58.340:FF:000001">
    <property type="entry name" value="Magnesium transport protein CorA"/>
    <property type="match status" value="1"/>
</dbReference>
<dbReference type="GO" id="GO:0015099">
    <property type="term" value="F:nickel cation transmembrane transporter activity"/>
    <property type="evidence" value="ECO:0007669"/>
    <property type="project" value="TreeGrafter"/>
</dbReference>
<accession>A0A2T2YJZ5</accession>
<keyword evidence="15" id="KW-1185">Reference proteome</keyword>
<dbReference type="AlphaFoldDB" id="A0A2T2YJZ5"/>
<keyword evidence="8 13" id="KW-0460">Magnesium</keyword>
<dbReference type="SUPFAM" id="SSF144083">
    <property type="entry name" value="Magnesium transport protein CorA, transmembrane region"/>
    <property type="match status" value="1"/>
</dbReference>
<feature type="transmembrane region" description="Helical" evidence="13">
    <location>
        <begin position="291"/>
        <end position="311"/>
    </location>
</feature>
<evidence type="ECO:0000256" key="13">
    <source>
        <dbReference type="RuleBase" id="RU362010"/>
    </source>
</evidence>
<reference evidence="14 15" key="1">
    <citation type="submission" date="2018-03" db="EMBL/GenBank/DDBJ databases">
        <title>Adhaeribacter sp. HMF7605 Genome sequencing and assembly.</title>
        <authorList>
            <person name="Kang H."/>
            <person name="Kang J."/>
            <person name="Cha I."/>
            <person name="Kim H."/>
            <person name="Joh K."/>
        </authorList>
    </citation>
    <scope>NUCLEOTIDE SEQUENCE [LARGE SCALE GENOMIC DNA]</scope>
    <source>
        <strain evidence="14 15">HMF7605</strain>
    </source>
</reference>
<dbReference type="NCBIfam" id="TIGR00383">
    <property type="entry name" value="corA"/>
    <property type="match status" value="1"/>
</dbReference>
<evidence type="ECO:0000256" key="9">
    <source>
        <dbReference type="ARBA" id="ARBA00022989"/>
    </source>
</evidence>
<dbReference type="RefSeq" id="WP_106932017.1">
    <property type="nucleotide sequence ID" value="NZ_PYFT01000001.1"/>
</dbReference>
<keyword evidence="10 13" id="KW-0406">Ion transport</keyword>
<evidence type="ECO:0000256" key="2">
    <source>
        <dbReference type="ARBA" id="ARBA00009765"/>
    </source>
</evidence>
<feature type="transmembrane region" description="Helical" evidence="13">
    <location>
        <begin position="259"/>
        <end position="279"/>
    </location>
</feature>
<comment type="caution">
    <text evidence="14">The sequence shown here is derived from an EMBL/GenBank/DDBJ whole genome shotgun (WGS) entry which is preliminary data.</text>
</comment>
<evidence type="ECO:0000313" key="14">
    <source>
        <dbReference type="EMBL" id="PSR55836.1"/>
    </source>
</evidence>
<dbReference type="Gene3D" id="3.30.460.20">
    <property type="entry name" value="CorA soluble domain-like"/>
    <property type="match status" value="1"/>
</dbReference>
<evidence type="ECO:0000256" key="5">
    <source>
        <dbReference type="ARBA" id="ARBA00022475"/>
    </source>
</evidence>
<dbReference type="GO" id="GO:0005886">
    <property type="term" value="C:plasma membrane"/>
    <property type="evidence" value="ECO:0007669"/>
    <property type="project" value="UniProtKB-SubCell"/>
</dbReference>
<evidence type="ECO:0000256" key="12">
    <source>
        <dbReference type="ARBA" id="ARBA00034269"/>
    </source>
</evidence>
<evidence type="ECO:0000256" key="7">
    <source>
        <dbReference type="ARBA" id="ARBA00022692"/>
    </source>
</evidence>
<dbReference type="GO" id="GO:0015095">
    <property type="term" value="F:magnesium ion transmembrane transporter activity"/>
    <property type="evidence" value="ECO:0007669"/>
    <property type="project" value="UniProtKB-UniRule"/>
</dbReference>
<dbReference type="Gene3D" id="1.20.58.340">
    <property type="entry name" value="Magnesium transport protein CorA, transmembrane region"/>
    <property type="match status" value="2"/>
</dbReference>
<dbReference type="InterPro" id="IPR045861">
    <property type="entry name" value="CorA_cytoplasmic_dom"/>
</dbReference>
<dbReference type="PANTHER" id="PTHR47685">
    <property type="entry name" value="MAGNESIUM TRANSPORT PROTEIN CORA"/>
    <property type="match status" value="1"/>
</dbReference>
<keyword evidence="4 13" id="KW-0813">Transport</keyword>
<comment type="catalytic activity">
    <reaction evidence="12">
        <text>Mg(2+)(in) = Mg(2+)(out)</text>
        <dbReference type="Rhea" id="RHEA:29827"/>
        <dbReference type="ChEBI" id="CHEBI:18420"/>
    </reaction>
</comment>
<dbReference type="SUPFAM" id="SSF143865">
    <property type="entry name" value="CorA soluble domain-like"/>
    <property type="match status" value="1"/>
</dbReference>
<evidence type="ECO:0000256" key="11">
    <source>
        <dbReference type="ARBA" id="ARBA00023136"/>
    </source>
</evidence>